<feature type="domain" description="Helicase C-terminal" evidence="14">
    <location>
        <begin position="180"/>
        <end position="329"/>
    </location>
</feature>
<dbReference type="InterPro" id="IPR032284">
    <property type="entry name" value="RecQ_Zn-bd"/>
</dbReference>
<dbReference type="EMBL" id="CAMXCT010000604">
    <property type="protein sequence ID" value="CAI3981018.1"/>
    <property type="molecule type" value="Genomic_DNA"/>
</dbReference>
<evidence type="ECO:0000256" key="5">
    <source>
        <dbReference type="ARBA" id="ARBA00022806"/>
    </source>
</evidence>
<dbReference type="GO" id="GO:0009378">
    <property type="term" value="F:four-way junction helicase activity"/>
    <property type="evidence" value="ECO:0007669"/>
    <property type="project" value="TreeGrafter"/>
</dbReference>
<feature type="compositionally biased region" description="Polar residues" evidence="12">
    <location>
        <begin position="536"/>
        <end position="546"/>
    </location>
</feature>
<reference evidence="15" key="1">
    <citation type="submission" date="2022-10" db="EMBL/GenBank/DDBJ databases">
        <authorList>
            <person name="Chen Y."/>
            <person name="Dougan E. K."/>
            <person name="Chan C."/>
            <person name="Rhodes N."/>
            <person name="Thang M."/>
        </authorList>
    </citation>
    <scope>NUCLEOTIDE SEQUENCE</scope>
</reference>
<evidence type="ECO:0000256" key="3">
    <source>
        <dbReference type="ARBA" id="ARBA00022741"/>
    </source>
</evidence>
<dbReference type="Pfam" id="PF00271">
    <property type="entry name" value="Helicase_C"/>
    <property type="match status" value="1"/>
</dbReference>
<dbReference type="GO" id="GO:0005634">
    <property type="term" value="C:nucleus"/>
    <property type="evidence" value="ECO:0007669"/>
    <property type="project" value="UniProtKB-SubCell"/>
</dbReference>
<dbReference type="GO" id="GO:0006260">
    <property type="term" value="P:DNA replication"/>
    <property type="evidence" value="ECO:0007669"/>
    <property type="project" value="InterPro"/>
</dbReference>
<dbReference type="InterPro" id="IPR001650">
    <property type="entry name" value="Helicase_C-like"/>
</dbReference>
<evidence type="ECO:0000256" key="8">
    <source>
        <dbReference type="ARBA" id="ARBA00023235"/>
    </source>
</evidence>
<dbReference type="GO" id="GO:0003677">
    <property type="term" value="F:DNA binding"/>
    <property type="evidence" value="ECO:0007669"/>
    <property type="project" value="UniProtKB-KW"/>
</dbReference>
<dbReference type="SMART" id="SM00490">
    <property type="entry name" value="HELICc"/>
    <property type="match status" value="1"/>
</dbReference>
<proteinExistence type="inferred from homology"/>
<comment type="caution">
    <text evidence="15">The sequence shown here is derived from an EMBL/GenBank/DDBJ whole genome shotgun (WGS) entry which is preliminary data.</text>
</comment>
<dbReference type="PROSITE" id="PS51194">
    <property type="entry name" value="HELICASE_CTER"/>
    <property type="match status" value="1"/>
</dbReference>
<comment type="similarity">
    <text evidence="2">Belongs to the helicase family. RecQ subfamily.</text>
</comment>
<dbReference type="EMBL" id="CAMXCT020000604">
    <property type="protein sequence ID" value="CAL1134393.1"/>
    <property type="molecule type" value="Genomic_DNA"/>
</dbReference>
<dbReference type="EC" id="5.6.2.4" evidence="11"/>
<keyword evidence="8" id="KW-0413">Isomerase</keyword>
<dbReference type="Proteomes" id="UP001152797">
    <property type="component" value="Unassembled WGS sequence"/>
</dbReference>
<feature type="region of interest" description="Disordered" evidence="12">
    <location>
        <begin position="520"/>
        <end position="582"/>
    </location>
</feature>
<feature type="region of interest" description="Disordered" evidence="12">
    <location>
        <begin position="626"/>
        <end position="859"/>
    </location>
</feature>
<feature type="compositionally biased region" description="Low complexity" evidence="12">
    <location>
        <begin position="820"/>
        <end position="833"/>
    </location>
</feature>
<dbReference type="NCBIfam" id="TIGR00614">
    <property type="entry name" value="recQ_fam"/>
    <property type="match status" value="1"/>
</dbReference>
<evidence type="ECO:0000256" key="11">
    <source>
        <dbReference type="ARBA" id="ARBA00034808"/>
    </source>
</evidence>
<evidence type="ECO:0000256" key="7">
    <source>
        <dbReference type="ARBA" id="ARBA00023125"/>
    </source>
</evidence>
<keyword evidence="3" id="KW-0547">Nucleotide-binding</keyword>
<evidence type="ECO:0000313" key="15">
    <source>
        <dbReference type="EMBL" id="CAI3981018.1"/>
    </source>
</evidence>
<dbReference type="GO" id="GO:0016787">
    <property type="term" value="F:hydrolase activity"/>
    <property type="evidence" value="ECO:0007669"/>
    <property type="project" value="UniProtKB-KW"/>
</dbReference>
<comment type="catalytic activity">
    <reaction evidence="10">
        <text>Couples ATP hydrolysis with the unwinding of duplex DNA by translocating in the 3'-5' direction.</text>
        <dbReference type="EC" id="5.6.2.4"/>
    </reaction>
</comment>
<evidence type="ECO:0000259" key="13">
    <source>
        <dbReference type="PROSITE" id="PS51192"/>
    </source>
</evidence>
<feature type="compositionally biased region" description="Low complexity" evidence="12">
    <location>
        <begin position="841"/>
        <end position="852"/>
    </location>
</feature>
<evidence type="ECO:0000256" key="1">
    <source>
        <dbReference type="ARBA" id="ARBA00004123"/>
    </source>
</evidence>
<dbReference type="InterPro" id="IPR018982">
    <property type="entry name" value="RQC_domain"/>
</dbReference>
<keyword evidence="9" id="KW-0539">Nucleus</keyword>
<evidence type="ECO:0000259" key="14">
    <source>
        <dbReference type="PROSITE" id="PS51194"/>
    </source>
</evidence>
<dbReference type="GO" id="GO:0000724">
    <property type="term" value="P:double-strand break repair via homologous recombination"/>
    <property type="evidence" value="ECO:0007669"/>
    <property type="project" value="TreeGrafter"/>
</dbReference>
<dbReference type="InterPro" id="IPR027417">
    <property type="entry name" value="P-loop_NTPase"/>
</dbReference>
<dbReference type="GO" id="GO:0005737">
    <property type="term" value="C:cytoplasm"/>
    <property type="evidence" value="ECO:0007669"/>
    <property type="project" value="TreeGrafter"/>
</dbReference>
<dbReference type="PANTHER" id="PTHR13710:SF153">
    <property type="entry name" value="RECQ-LIKE DNA HELICASE BLM"/>
    <property type="match status" value="1"/>
</dbReference>
<feature type="compositionally biased region" description="Basic and acidic residues" evidence="12">
    <location>
        <begin position="567"/>
        <end position="577"/>
    </location>
</feature>
<keyword evidence="6" id="KW-0067">ATP-binding</keyword>
<protein>
    <recommendedName>
        <fullName evidence="11">DNA 3'-5' helicase</fullName>
        <ecNumber evidence="11">5.6.2.4</ecNumber>
    </recommendedName>
</protein>
<dbReference type="Pfam" id="PF16124">
    <property type="entry name" value="RecQ_Zn_bind"/>
    <property type="match status" value="1"/>
</dbReference>
<evidence type="ECO:0000313" key="17">
    <source>
        <dbReference type="Proteomes" id="UP001152797"/>
    </source>
</evidence>
<dbReference type="PANTHER" id="PTHR13710">
    <property type="entry name" value="DNA HELICASE RECQ FAMILY MEMBER"/>
    <property type="match status" value="1"/>
</dbReference>
<dbReference type="Gene3D" id="1.10.10.10">
    <property type="entry name" value="Winged helix-like DNA-binding domain superfamily/Winged helix DNA-binding domain"/>
    <property type="match status" value="1"/>
</dbReference>
<evidence type="ECO:0000256" key="12">
    <source>
        <dbReference type="SAM" id="MobiDB-lite"/>
    </source>
</evidence>
<feature type="compositionally biased region" description="Low complexity" evidence="12">
    <location>
        <begin position="637"/>
        <end position="689"/>
    </location>
</feature>
<organism evidence="15">
    <name type="scientific">Cladocopium goreaui</name>
    <dbReference type="NCBI Taxonomy" id="2562237"/>
    <lineage>
        <taxon>Eukaryota</taxon>
        <taxon>Sar</taxon>
        <taxon>Alveolata</taxon>
        <taxon>Dinophyceae</taxon>
        <taxon>Suessiales</taxon>
        <taxon>Symbiodiniaceae</taxon>
        <taxon>Cladocopium</taxon>
    </lineage>
</organism>
<dbReference type="OrthoDB" id="438976at2759"/>
<dbReference type="PROSITE" id="PS51192">
    <property type="entry name" value="HELICASE_ATP_BIND_1"/>
    <property type="match status" value="1"/>
</dbReference>
<dbReference type="GO" id="GO:0005524">
    <property type="term" value="F:ATP binding"/>
    <property type="evidence" value="ECO:0007669"/>
    <property type="project" value="UniProtKB-KW"/>
</dbReference>
<accession>A0A9P1FLZ7</accession>
<dbReference type="Pfam" id="PF09382">
    <property type="entry name" value="RQC"/>
    <property type="match status" value="1"/>
</dbReference>
<dbReference type="AlphaFoldDB" id="A0A9P1FLZ7"/>
<evidence type="ECO:0000256" key="10">
    <source>
        <dbReference type="ARBA" id="ARBA00034617"/>
    </source>
</evidence>
<reference evidence="16" key="2">
    <citation type="submission" date="2024-04" db="EMBL/GenBank/DDBJ databases">
        <authorList>
            <person name="Chen Y."/>
            <person name="Shah S."/>
            <person name="Dougan E. K."/>
            <person name="Thang M."/>
            <person name="Chan C."/>
        </authorList>
    </citation>
    <scope>NUCLEOTIDE SEQUENCE [LARGE SCALE GENOMIC DNA]</scope>
</reference>
<feature type="compositionally biased region" description="Low complexity" evidence="12">
    <location>
        <begin position="698"/>
        <end position="750"/>
    </location>
</feature>
<gene>
    <name evidence="15" type="ORF">C1SCF055_LOCUS8849</name>
</gene>
<feature type="compositionally biased region" description="Low complexity" evidence="12">
    <location>
        <begin position="759"/>
        <end position="811"/>
    </location>
</feature>
<dbReference type="Gene3D" id="3.40.50.300">
    <property type="entry name" value="P-loop containing nucleotide triphosphate hydrolases"/>
    <property type="match status" value="2"/>
</dbReference>
<dbReference type="GO" id="GO:0043138">
    <property type="term" value="F:3'-5' DNA helicase activity"/>
    <property type="evidence" value="ECO:0007669"/>
    <property type="project" value="UniProtKB-EC"/>
</dbReference>
<dbReference type="EMBL" id="CAMXCT030000604">
    <property type="protein sequence ID" value="CAL4768330.1"/>
    <property type="molecule type" value="Genomic_DNA"/>
</dbReference>
<evidence type="ECO:0000256" key="6">
    <source>
        <dbReference type="ARBA" id="ARBA00022840"/>
    </source>
</evidence>
<dbReference type="CDD" id="cd17920">
    <property type="entry name" value="DEXHc_RecQ"/>
    <property type="match status" value="1"/>
</dbReference>
<name>A0A9P1FLZ7_9DINO</name>
<keyword evidence="4" id="KW-0378">Hydrolase</keyword>
<comment type="subcellular location">
    <subcellularLocation>
        <location evidence="1">Nucleus</location>
    </subcellularLocation>
</comment>
<sequence length="1010" mass="111851">MPHAHVESLDHCRGKSLVYQIPAVVKPLVVVISPLLSLIQDQVQELIQLGIGASAVRSRSDDSGEDVRTVTQRMLTGQLQIVYVTPEMIHQSGAFQKALRSLYAEGGLQRFVIDEAHCLSIWGNEFRDSYLQLKNLKASFPSVPILACSATATEEIIQNVLTQLNMAQDTIFLSPVDRPNLEFKVLPKSKRSIMKEIGELIHTRFRGEDVQQELSRMQIRAEVYHAQVAAHQRAAVQQRWKAGETPIIVATIAFGMGVNKRDVRFVIHHSFPKSLEGYYQEAGRAGRDGRPATSIIFYDYEDKKRHQNMALSDMNQAPEHTERSLQRLLQMVAYCEENFQCRRAFIINYFDETRRIQHVTQQRQQRCQPPAAICDICQAMAARSSGSSGSPAELQQIDVVYEAQLAVQLLRAARQHLVREKGDAPVTLHSVKDALLGSKAQRMASWQNLPGFGGLHGWTEADVLRLLRKLIVKSILAEEITTPGGAAGCVTVAYLIEGRYSESIIYGEIPVQLCLEGKMQKPQKPQPKSGVKRKLQSPNGETCNETPRNRNRRLSKTQIRAAQQRQLQRERPCREQVESTMQQGQYLNGIPSSHQSFEQTQYQQSQHLPAGMAFGHSQQQNFVRSQQQPPAGMAYGQPQQQNFVQPQQQSPPGMGYAQPQQQFFPQSQQEPSMGYGQAQQQNFVQSQQQPPAGMAYGQPQQQNFVQPQQQSPPGMGYAQPQQQFFPQSQQEPSMGYGQAQQQNFVQSQQQPPAGMAYGQPQQQNFVQPQQQSPPGMGYAQPQQQFFPQSQQEPSMGYGQAQQQNFVQSQQQPPAGMAYGQPQQQNFVQQRQQQEPSMGYGQPQQQNFVPQQQHSSKSQAWDMDTAAAELCASATTTAARAKHGIWTAAAAELCASATTTAARAKHGIWTAAAAELCASATTTAARAKHGIWTAAAAELCAFSATATGWHGMWTTTEAELCAASARTTGWHGMWTAAAAELCAASATTTSCHGMWTAPAAELCAASATNAF</sequence>
<dbReference type="InterPro" id="IPR014001">
    <property type="entry name" value="Helicase_ATP-bd"/>
</dbReference>
<evidence type="ECO:0000256" key="4">
    <source>
        <dbReference type="ARBA" id="ARBA00022801"/>
    </source>
</evidence>
<keyword evidence="5" id="KW-0347">Helicase</keyword>
<dbReference type="InterPro" id="IPR036388">
    <property type="entry name" value="WH-like_DNA-bd_sf"/>
</dbReference>
<feature type="domain" description="Helicase ATP-binding" evidence="13">
    <location>
        <begin position="14"/>
        <end position="170"/>
    </location>
</feature>
<dbReference type="GO" id="GO:0005694">
    <property type="term" value="C:chromosome"/>
    <property type="evidence" value="ECO:0007669"/>
    <property type="project" value="TreeGrafter"/>
</dbReference>
<dbReference type="SUPFAM" id="SSF52540">
    <property type="entry name" value="P-loop containing nucleoside triphosphate hydrolases"/>
    <property type="match status" value="1"/>
</dbReference>
<evidence type="ECO:0000313" key="16">
    <source>
        <dbReference type="EMBL" id="CAL1134393.1"/>
    </source>
</evidence>
<evidence type="ECO:0000256" key="9">
    <source>
        <dbReference type="ARBA" id="ARBA00023242"/>
    </source>
</evidence>
<dbReference type="InterPro" id="IPR011545">
    <property type="entry name" value="DEAD/DEAH_box_helicase_dom"/>
</dbReference>
<dbReference type="SMART" id="SM00487">
    <property type="entry name" value="DEXDc"/>
    <property type="match status" value="1"/>
</dbReference>
<keyword evidence="7" id="KW-0238">DNA-binding</keyword>
<keyword evidence="17" id="KW-1185">Reference proteome</keyword>
<dbReference type="Pfam" id="PF00270">
    <property type="entry name" value="DEAD"/>
    <property type="match status" value="1"/>
</dbReference>
<dbReference type="InterPro" id="IPR004589">
    <property type="entry name" value="DNA_helicase_ATP-dep_RecQ"/>
</dbReference>
<evidence type="ECO:0000256" key="2">
    <source>
        <dbReference type="ARBA" id="ARBA00005446"/>
    </source>
</evidence>